<evidence type="ECO:0000313" key="1">
    <source>
        <dbReference type="EMBL" id="WVZ26592.1"/>
    </source>
</evidence>
<keyword evidence="2" id="KW-1185">Reference proteome</keyword>
<sequence>MYLRQTKYKKDIMKFNMEIVSAYPTPMVTSRKFTTKGEPMINATLYGQTIGTLQYLTNSRPYIAFTVNKLRKYMSITTMDHSQRIKRILRYLQGTMNLCLHIKPSNDLNIIGYLHADWTTNIDDKIHGKPVCISRRKSCFLSSRKQKVVS</sequence>
<organism evidence="1 2">
    <name type="scientific">Vigna mungo</name>
    <name type="common">Black gram</name>
    <name type="synonym">Phaseolus mungo</name>
    <dbReference type="NCBI Taxonomy" id="3915"/>
    <lineage>
        <taxon>Eukaryota</taxon>
        <taxon>Viridiplantae</taxon>
        <taxon>Streptophyta</taxon>
        <taxon>Embryophyta</taxon>
        <taxon>Tracheophyta</taxon>
        <taxon>Spermatophyta</taxon>
        <taxon>Magnoliopsida</taxon>
        <taxon>eudicotyledons</taxon>
        <taxon>Gunneridae</taxon>
        <taxon>Pentapetalae</taxon>
        <taxon>rosids</taxon>
        <taxon>fabids</taxon>
        <taxon>Fabales</taxon>
        <taxon>Fabaceae</taxon>
        <taxon>Papilionoideae</taxon>
        <taxon>50 kb inversion clade</taxon>
        <taxon>NPAAA clade</taxon>
        <taxon>indigoferoid/millettioid clade</taxon>
        <taxon>Phaseoleae</taxon>
        <taxon>Vigna</taxon>
    </lineage>
</organism>
<reference evidence="1 2" key="1">
    <citation type="journal article" date="2023" name="Life. Sci Alliance">
        <title>Evolutionary insights into 3D genome organization and epigenetic landscape of Vigna mungo.</title>
        <authorList>
            <person name="Junaid A."/>
            <person name="Singh B."/>
            <person name="Bhatia S."/>
        </authorList>
    </citation>
    <scope>NUCLEOTIDE SEQUENCE [LARGE SCALE GENOMIC DNA]</scope>
    <source>
        <strain evidence="1">Urdbean</strain>
    </source>
</reference>
<dbReference type="EMBL" id="CP144700">
    <property type="protein sequence ID" value="WVZ26592.1"/>
    <property type="molecule type" value="Genomic_DNA"/>
</dbReference>
<dbReference type="PANTHER" id="PTHR11439:SF450">
    <property type="entry name" value="REVERSE TRANSCRIPTASE TY1_COPIA-TYPE DOMAIN-CONTAINING PROTEIN"/>
    <property type="match status" value="1"/>
</dbReference>
<dbReference type="AlphaFoldDB" id="A0AAQ3PFD6"/>
<name>A0AAQ3PFD6_VIGMU</name>
<dbReference type="Proteomes" id="UP001374535">
    <property type="component" value="Chromosome 1"/>
</dbReference>
<evidence type="ECO:0008006" key="3">
    <source>
        <dbReference type="Google" id="ProtNLM"/>
    </source>
</evidence>
<accession>A0AAQ3PFD6</accession>
<proteinExistence type="predicted"/>
<gene>
    <name evidence="1" type="ORF">V8G54_005136</name>
</gene>
<protein>
    <recommendedName>
        <fullName evidence="3">Reverse transcriptase Ty1/copia-type domain-containing protein</fullName>
    </recommendedName>
</protein>
<dbReference type="PANTHER" id="PTHR11439">
    <property type="entry name" value="GAG-POL-RELATED RETROTRANSPOSON"/>
    <property type="match status" value="1"/>
</dbReference>
<evidence type="ECO:0000313" key="2">
    <source>
        <dbReference type="Proteomes" id="UP001374535"/>
    </source>
</evidence>